<accession>X1ASE0</accession>
<dbReference type="AlphaFoldDB" id="X1ASE0"/>
<dbReference type="Gene3D" id="1.25.40.390">
    <property type="match status" value="1"/>
</dbReference>
<protein>
    <submittedName>
        <fullName evidence="1">Uncharacterized protein</fullName>
    </submittedName>
</protein>
<feature type="non-terminal residue" evidence="1">
    <location>
        <position position="234"/>
    </location>
</feature>
<sequence>MKKIKFLLIIAIIAGFVLIDACKESFLEITPYGSLDESVLATYEGVDGLLIGAYSMVDGISNMNWNPEFGWQSATSGWVFGSVRGMEANKGTDSGDQPDINPLQTFSETSTNPYLNIKWRSLYEGVSRCNATIITANVAKEKGTISADEATYFIRQARALRGFYHFEAWRLWADRTSNIYVPYVDENTDQSELTNEEDIRDRIIEDLTEGTLLPNDMVQVGRFNKTVSQVFLAK</sequence>
<dbReference type="SUPFAM" id="SSF48452">
    <property type="entry name" value="TPR-like"/>
    <property type="match status" value="1"/>
</dbReference>
<dbReference type="EMBL" id="BART01012822">
    <property type="protein sequence ID" value="GAG85774.1"/>
    <property type="molecule type" value="Genomic_DNA"/>
</dbReference>
<dbReference type="InterPro" id="IPR011990">
    <property type="entry name" value="TPR-like_helical_dom_sf"/>
</dbReference>
<evidence type="ECO:0000313" key="1">
    <source>
        <dbReference type="EMBL" id="GAG85774.1"/>
    </source>
</evidence>
<comment type="caution">
    <text evidence="1">The sequence shown here is derived from an EMBL/GenBank/DDBJ whole genome shotgun (WGS) entry which is preliminary data.</text>
</comment>
<reference evidence="1" key="1">
    <citation type="journal article" date="2014" name="Front. Microbiol.">
        <title>High frequency of phylogenetically diverse reductive dehalogenase-homologous genes in deep subseafloor sedimentary metagenomes.</title>
        <authorList>
            <person name="Kawai M."/>
            <person name="Futagami T."/>
            <person name="Toyoda A."/>
            <person name="Takaki Y."/>
            <person name="Nishi S."/>
            <person name="Hori S."/>
            <person name="Arai W."/>
            <person name="Tsubouchi T."/>
            <person name="Morono Y."/>
            <person name="Uchiyama I."/>
            <person name="Ito T."/>
            <person name="Fujiyama A."/>
            <person name="Inagaki F."/>
            <person name="Takami H."/>
        </authorList>
    </citation>
    <scope>NUCLEOTIDE SEQUENCE</scope>
    <source>
        <strain evidence="1">Expedition CK06-06</strain>
    </source>
</reference>
<gene>
    <name evidence="1" type="ORF">S01H4_26545</name>
</gene>
<proteinExistence type="predicted"/>
<organism evidence="1">
    <name type="scientific">marine sediment metagenome</name>
    <dbReference type="NCBI Taxonomy" id="412755"/>
    <lineage>
        <taxon>unclassified sequences</taxon>
        <taxon>metagenomes</taxon>
        <taxon>ecological metagenomes</taxon>
    </lineage>
</organism>
<name>X1ASE0_9ZZZZ</name>